<proteinExistence type="predicted"/>
<dbReference type="InterPro" id="IPR045079">
    <property type="entry name" value="Oxoprolinase-like"/>
</dbReference>
<dbReference type="GO" id="GO:0017168">
    <property type="term" value="F:5-oxoprolinase (ATP-hydrolyzing) activity"/>
    <property type="evidence" value="ECO:0007669"/>
    <property type="project" value="TreeGrafter"/>
</dbReference>
<organism evidence="3 4">
    <name type="scientific">Allosediminivita pacifica</name>
    <dbReference type="NCBI Taxonomy" id="1267769"/>
    <lineage>
        <taxon>Bacteria</taxon>
        <taxon>Pseudomonadati</taxon>
        <taxon>Pseudomonadota</taxon>
        <taxon>Alphaproteobacteria</taxon>
        <taxon>Rhodobacterales</taxon>
        <taxon>Paracoccaceae</taxon>
        <taxon>Allosediminivita</taxon>
    </lineage>
</organism>
<dbReference type="OrthoDB" id="9761586at2"/>
<dbReference type="GO" id="GO:0006749">
    <property type="term" value="P:glutathione metabolic process"/>
    <property type="evidence" value="ECO:0007669"/>
    <property type="project" value="TreeGrafter"/>
</dbReference>
<gene>
    <name evidence="3" type="ORF">C8N44_12838</name>
</gene>
<dbReference type="PANTHER" id="PTHR11365:SF23">
    <property type="entry name" value="HYPOTHETICAL 5-OXOPROLINASE (EUROFUNG)-RELATED"/>
    <property type="match status" value="1"/>
</dbReference>
<dbReference type="AlphaFoldDB" id="A0A2T6ACL1"/>
<accession>A0A2T6ACL1</accession>
<feature type="region of interest" description="Disordered" evidence="1">
    <location>
        <begin position="512"/>
        <end position="538"/>
    </location>
</feature>
<reference evidence="3 4" key="1">
    <citation type="submission" date="2018-04" db="EMBL/GenBank/DDBJ databases">
        <title>Genomic Encyclopedia of Archaeal and Bacterial Type Strains, Phase II (KMG-II): from individual species to whole genera.</title>
        <authorList>
            <person name="Goeker M."/>
        </authorList>
    </citation>
    <scope>NUCLEOTIDE SEQUENCE [LARGE SCALE GENOMIC DNA]</scope>
    <source>
        <strain evidence="3 4">DSM 29329</strain>
    </source>
</reference>
<keyword evidence="4" id="KW-1185">Reference proteome</keyword>
<evidence type="ECO:0000256" key="1">
    <source>
        <dbReference type="SAM" id="MobiDB-lite"/>
    </source>
</evidence>
<evidence type="ECO:0000313" key="3">
    <source>
        <dbReference type="EMBL" id="PTX41554.1"/>
    </source>
</evidence>
<comment type="caution">
    <text evidence="3">The sequence shown here is derived from an EMBL/GenBank/DDBJ whole genome shotgun (WGS) entry which is preliminary data.</text>
</comment>
<evidence type="ECO:0000259" key="2">
    <source>
        <dbReference type="Pfam" id="PF02538"/>
    </source>
</evidence>
<feature type="domain" description="Hydantoinase B/oxoprolinase" evidence="2">
    <location>
        <begin position="4"/>
        <end position="517"/>
    </location>
</feature>
<evidence type="ECO:0000313" key="4">
    <source>
        <dbReference type="Proteomes" id="UP000244069"/>
    </source>
</evidence>
<dbReference type="GO" id="GO:0005829">
    <property type="term" value="C:cytosol"/>
    <property type="evidence" value="ECO:0007669"/>
    <property type="project" value="TreeGrafter"/>
</dbReference>
<protein>
    <submittedName>
        <fullName evidence="3">N-methylhydantoinase B</fullName>
    </submittedName>
</protein>
<dbReference type="PANTHER" id="PTHR11365">
    <property type="entry name" value="5-OXOPROLINASE RELATED"/>
    <property type="match status" value="1"/>
</dbReference>
<dbReference type="Pfam" id="PF02538">
    <property type="entry name" value="Hydantoinase_B"/>
    <property type="match status" value="1"/>
</dbReference>
<sequence>MAFDPFTRSVIQAGLASAATEMFAVLKKTAMSPIIYEVLDVGTGVTDARGEIVSSGAGIPGFVGVLDKAVKRIVGLHGDSVKDGDVFVTNDPYWGGVTHLNDVVVAQPVFAEGKLLAWTASIAHWNDVGGMTPGSMPADATEIFQEGLRLPCVRLFDAGRKVQPVFDIIAVNSRLPEFVTGDLWAQISAGRRAAAPILKMAESYGIAAVQDAIESAFAEGEARARAGLAKLPRGTFPVACEQDEGDIWHAEIHIRDEAFTVDLRDAPDQKPGPFNTSHDGTRIACQLIFKVLTDPTLFANAGSFRPLEVLTRPGSIFEAEAPAPHGYYSETRIRLSDMLWQAMSQVMPEDLPAGHFSSICGTVIAGAHPETGRRYTMVEPQMGGWGATASRDGLDAMYSTNHGDTFNCPVEICEARYGIEVGWRRLSDSSAGQGRNSGGRGLSTCYRPRASATLSAGYSHTRVPVWGAAGGGAGGLNRIAVRRRDGAEEDFTFASGIRIDPGDALMIETANGGGWGAQTPRNKTNKDQSDLPTEETGS</sequence>
<dbReference type="EMBL" id="QBKN01000028">
    <property type="protein sequence ID" value="PTX41554.1"/>
    <property type="molecule type" value="Genomic_DNA"/>
</dbReference>
<dbReference type="RefSeq" id="WP_107978260.1">
    <property type="nucleotide sequence ID" value="NZ_BMEZ01000026.1"/>
</dbReference>
<dbReference type="Proteomes" id="UP000244069">
    <property type="component" value="Unassembled WGS sequence"/>
</dbReference>
<name>A0A2T6ACL1_9RHOB</name>
<dbReference type="InterPro" id="IPR003692">
    <property type="entry name" value="Hydantoinase_B"/>
</dbReference>